<evidence type="ECO:0000313" key="2">
    <source>
        <dbReference type="EMBL" id="CAD5209431.1"/>
    </source>
</evidence>
<dbReference type="OrthoDB" id="285219at2759"/>
<reference evidence="3" key="2">
    <citation type="submission" date="2020-08" db="EMBL/GenBank/DDBJ databases">
        <authorList>
            <person name="Kikuchi T."/>
        </authorList>
    </citation>
    <scope>NUCLEOTIDE SEQUENCE</scope>
    <source>
        <strain evidence="2">Ka4C1</strain>
    </source>
</reference>
<dbReference type="PANTHER" id="PTHR31184">
    <property type="entry name" value="HUNTINGTIN-INTERACTING PROTEIN K FAMILY MEMBER"/>
    <property type="match status" value="1"/>
</dbReference>
<evidence type="ECO:0000313" key="5">
    <source>
        <dbReference type="Proteomes" id="UP000659654"/>
    </source>
</evidence>
<name>A0A1I7SDP2_BURXY</name>
<protein>
    <submittedName>
        <fullName evidence="2">(pine wood nematode) hypothetical protein</fullName>
    </submittedName>
</protein>
<accession>A0A1I7SDP2</accession>
<dbReference type="SMR" id="A0A1I7SDP2"/>
<dbReference type="Proteomes" id="UP000582659">
    <property type="component" value="Unassembled WGS sequence"/>
</dbReference>
<dbReference type="InterPro" id="IPR052617">
    <property type="entry name" value="Huntingtin-int_K"/>
</dbReference>
<organism evidence="4 6">
    <name type="scientific">Bursaphelenchus xylophilus</name>
    <name type="common">Pinewood nematode worm</name>
    <name type="synonym">Aphelenchoides xylophilus</name>
    <dbReference type="NCBI Taxonomy" id="6326"/>
    <lineage>
        <taxon>Eukaryota</taxon>
        <taxon>Metazoa</taxon>
        <taxon>Ecdysozoa</taxon>
        <taxon>Nematoda</taxon>
        <taxon>Chromadorea</taxon>
        <taxon>Rhabditida</taxon>
        <taxon>Tylenchina</taxon>
        <taxon>Tylenchomorpha</taxon>
        <taxon>Aphelenchoidea</taxon>
        <taxon>Aphelenchoididae</taxon>
        <taxon>Bursaphelenchus</taxon>
    </lineage>
</organism>
<evidence type="ECO:0000313" key="3">
    <source>
        <dbReference type="EMBL" id="CAG9084479.1"/>
    </source>
</evidence>
<dbReference type="GO" id="GO:0043066">
    <property type="term" value="P:negative regulation of apoptotic process"/>
    <property type="evidence" value="ECO:0007669"/>
    <property type="project" value="TreeGrafter"/>
</dbReference>
<dbReference type="Proteomes" id="UP000659654">
    <property type="component" value="Unassembled WGS sequence"/>
</dbReference>
<evidence type="ECO:0000313" key="6">
    <source>
        <dbReference type="WBParaSite" id="BXY_1114900.1"/>
    </source>
</evidence>
<keyword evidence="5" id="KW-1185">Reference proteome</keyword>
<dbReference type="InterPro" id="IPR044034">
    <property type="entry name" value="NAC-like_UBA"/>
</dbReference>
<evidence type="ECO:0000313" key="4">
    <source>
        <dbReference type="Proteomes" id="UP000095284"/>
    </source>
</evidence>
<dbReference type="AlphaFoldDB" id="A0A1I7SDP2"/>
<sequence>MLTVCLYNITMADNGEDGIEEKAVDKHDWGAADLERVTNYEEEKDEMGTENVDHLKAQTPNVVSLHAEDIALLVKEFELKRPYAEKILIEARGDLKACVENFINA</sequence>
<dbReference type="WBParaSite" id="BXY_1114900.1">
    <property type="protein sequence ID" value="BXY_1114900.1"/>
    <property type="gene ID" value="BXY_1114900"/>
</dbReference>
<feature type="domain" description="Nascent polypeptide-associated complex subunit alpha-like UBA" evidence="1">
    <location>
        <begin position="63"/>
        <end position="101"/>
    </location>
</feature>
<reference evidence="6" key="1">
    <citation type="submission" date="2016-11" db="UniProtKB">
        <authorList>
            <consortium name="WormBaseParasite"/>
        </authorList>
    </citation>
    <scope>IDENTIFICATION</scope>
</reference>
<dbReference type="Pfam" id="PF19026">
    <property type="entry name" value="UBA_HYPK"/>
    <property type="match status" value="1"/>
</dbReference>
<gene>
    <name evidence="2" type="ORF">BXYJ_LOCUS1439</name>
</gene>
<dbReference type="PANTHER" id="PTHR31184:SF2">
    <property type="entry name" value="HUNTINGTIN-INTERACTING PROTEIN K"/>
    <property type="match status" value="1"/>
</dbReference>
<dbReference type="Proteomes" id="UP000095284">
    <property type="component" value="Unplaced"/>
</dbReference>
<dbReference type="GO" id="GO:0050821">
    <property type="term" value="P:protein stabilization"/>
    <property type="evidence" value="ECO:0007669"/>
    <property type="project" value="TreeGrafter"/>
</dbReference>
<dbReference type="EMBL" id="CAJFCV020000001">
    <property type="protein sequence ID" value="CAG9084479.1"/>
    <property type="molecule type" value="Genomic_DNA"/>
</dbReference>
<proteinExistence type="predicted"/>
<dbReference type="EMBL" id="CAJFDI010000001">
    <property type="protein sequence ID" value="CAD5209431.1"/>
    <property type="molecule type" value="Genomic_DNA"/>
</dbReference>
<evidence type="ECO:0000259" key="1">
    <source>
        <dbReference type="Pfam" id="PF19026"/>
    </source>
</evidence>